<evidence type="ECO:0008006" key="3">
    <source>
        <dbReference type="Google" id="ProtNLM"/>
    </source>
</evidence>
<keyword evidence="2" id="KW-1185">Reference proteome</keyword>
<comment type="caution">
    <text evidence="1">The sequence shown here is derived from an EMBL/GenBank/DDBJ whole genome shotgun (WGS) entry which is preliminary data.</text>
</comment>
<evidence type="ECO:0000313" key="1">
    <source>
        <dbReference type="EMBL" id="RAL37553.1"/>
    </source>
</evidence>
<reference evidence="1 2" key="1">
    <citation type="submission" date="2018-06" db="EMBL/GenBank/DDBJ databases">
        <title>The Genome of Cuscuta australis (Dodder) Provides Insight into the Evolution of Plant Parasitism.</title>
        <authorList>
            <person name="Liu H."/>
        </authorList>
    </citation>
    <scope>NUCLEOTIDE SEQUENCE [LARGE SCALE GENOMIC DNA]</scope>
    <source>
        <strain evidence="2">cv. Yunnan</strain>
        <tissue evidence="1">Vines</tissue>
    </source>
</reference>
<evidence type="ECO:0000313" key="2">
    <source>
        <dbReference type="Proteomes" id="UP000249390"/>
    </source>
</evidence>
<name>A0A328D111_9ASTE</name>
<organism evidence="1 2">
    <name type="scientific">Cuscuta australis</name>
    <dbReference type="NCBI Taxonomy" id="267555"/>
    <lineage>
        <taxon>Eukaryota</taxon>
        <taxon>Viridiplantae</taxon>
        <taxon>Streptophyta</taxon>
        <taxon>Embryophyta</taxon>
        <taxon>Tracheophyta</taxon>
        <taxon>Spermatophyta</taxon>
        <taxon>Magnoliopsida</taxon>
        <taxon>eudicotyledons</taxon>
        <taxon>Gunneridae</taxon>
        <taxon>Pentapetalae</taxon>
        <taxon>asterids</taxon>
        <taxon>lamiids</taxon>
        <taxon>Solanales</taxon>
        <taxon>Convolvulaceae</taxon>
        <taxon>Cuscuteae</taxon>
        <taxon>Cuscuta</taxon>
        <taxon>Cuscuta subgen. Grammica</taxon>
        <taxon>Cuscuta sect. Cleistogrammica</taxon>
    </lineage>
</organism>
<accession>A0A328D111</accession>
<sequence>MRLDGFSIVFPANARLGSIFSCLTSLHMRDCVVCMHHPTGTVPTIPNLEELVFCPRGDIKDFVVSAPKLKTLCVMYSPSQTDWEWFDPHFRTIKLLILSPETLLVALTVVIRGVTPPPRLRRGDTEPRAVELMATL</sequence>
<gene>
    <name evidence="1" type="ORF">DM860_000247</name>
</gene>
<proteinExistence type="predicted"/>
<protein>
    <recommendedName>
        <fullName evidence="3">FBD domain-containing protein</fullName>
    </recommendedName>
</protein>
<dbReference type="Proteomes" id="UP000249390">
    <property type="component" value="Unassembled WGS sequence"/>
</dbReference>
<dbReference type="EMBL" id="NQVE01000215">
    <property type="protein sequence ID" value="RAL37553.1"/>
    <property type="molecule type" value="Genomic_DNA"/>
</dbReference>
<dbReference type="AlphaFoldDB" id="A0A328D111"/>